<evidence type="ECO:0000256" key="1">
    <source>
        <dbReference type="ARBA" id="ARBA00005771"/>
    </source>
</evidence>
<dbReference type="KEGG" id="slac:SKTS_18180"/>
<dbReference type="Pfam" id="PF00685">
    <property type="entry name" value="Sulfotransfer_1"/>
    <property type="match status" value="1"/>
</dbReference>
<evidence type="ECO:0000313" key="5">
    <source>
        <dbReference type="Proteomes" id="UP000502260"/>
    </source>
</evidence>
<evidence type="ECO:0000256" key="2">
    <source>
        <dbReference type="ARBA" id="ARBA00022679"/>
    </source>
</evidence>
<keyword evidence="5" id="KW-1185">Reference proteome</keyword>
<gene>
    <name evidence="4" type="ORF">SKTS_18180</name>
</gene>
<evidence type="ECO:0000313" key="4">
    <source>
        <dbReference type="EMBL" id="BCB26932.1"/>
    </source>
</evidence>
<accession>A0A6F8VD97</accession>
<organism evidence="4 5">
    <name type="scientific">Sulfurimicrobium lacus</name>
    <dbReference type="NCBI Taxonomy" id="2715678"/>
    <lineage>
        <taxon>Bacteria</taxon>
        <taxon>Pseudomonadati</taxon>
        <taxon>Pseudomonadota</taxon>
        <taxon>Betaproteobacteria</taxon>
        <taxon>Nitrosomonadales</taxon>
        <taxon>Sulfuricellaceae</taxon>
        <taxon>Sulfurimicrobium</taxon>
    </lineage>
</organism>
<dbReference type="PANTHER" id="PTHR11783">
    <property type="entry name" value="SULFOTRANSFERASE SULT"/>
    <property type="match status" value="1"/>
</dbReference>
<dbReference type="EMBL" id="AP022853">
    <property type="protein sequence ID" value="BCB26932.1"/>
    <property type="molecule type" value="Genomic_DNA"/>
</dbReference>
<name>A0A6F8VD97_9PROT</name>
<dbReference type="GO" id="GO:0008146">
    <property type="term" value="F:sulfotransferase activity"/>
    <property type="evidence" value="ECO:0007669"/>
    <property type="project" value="InterPro"/>
</dbReference>
<dbReference type="AlphaFoldDB" id="A0A6F8VD97"/>
<protein>
    <recommendedName>
        <fullName evidence="3">Sulfotransferase domain-containing protein</fullName>
    </recommendedName>
</protein>
<comment type="similarity">
    <text evidence="1">Belongs to the sulfotransferase 1 family.</text>
</comment>
<dbReference type="Proteomes" id="UP000502260">
    <property type="component" value="Chromosome"/>
</dbReference>
<dbReference type="InterPro" id="IPR000863">
    <property type="entry name" value="Sulfotransferase_dom"/>
</dbReference>
<dbReference type="SUPFAM" id="SSF52540">
    <property type="entry name" value="P-loop containing nucleoside triphosphate hydrolases"/>
    <property type="match status" value="1"/>
</dbReference>
<feature type="domain" description="Sulfotransferase" evidence="3">
    <location>
        <begin position="309"/>
        <end position="514"/>
    </location>
</feature>
<dbReference type="Gene3D" id="3.40.50.300">
    <property type="entry name" value="P-loop containing nucleotide triphosphate hydrolases"/>
    <property type="match status" value="1"/>
</dbReference>
<proteinExistence type="inferred from homology"/>
<keyword evidence="2" id="KW-0808">Transferase</keyword>
<dbReference type="InterPro" id="IPR027417">
    <property type="entry name" value="P-loop_NTPase"/>
</dbReference>
<evidence type="ECO:0000259" key="3">
    <source>
        <dbReference type="Pfam" id="PF00685"/>
    </source>
</evidence>
<sequence length="569" mass="64751">MEQKPVTLHRDFNVQTRSELKDEYRVFYVTAWGYAADHLFGWFPKALNSHKDIFALLAHEGSRPKYLKERTRGERPPLVPFTEFLNDMGMTYSSIGDCYSYRAGQMPELLNVERYKNIPVVNLVRHPVAWLEFYVRWRASNMRMRAGASDPLAWEWKVACHAYFEYLGLRPYAKDEIDVWASYQGMFQLNNILGDINAVQHHLPIEVVAENPAIFKTLATYLTRNRVKFDQEDLDRAYSMRHTLFRGEAPVECEPAQLMQSWPGWKVDAFRKLVSPEAIDVYSAFGYDLKDITRHPISMAPVAGKISRPIFVSSIPKSGTWLLRDILEMATGLKSHEPEIGVGEPDYADANLIEFPSGTFFSWHSVLTPQSIALLKGAQAKNIFLIRNIYDVLLSMYTHLTRDVDAAIGRSIVGSDYFEGKSVEQCLSLMISGFTSPRLTWMGAIPLIKQMDSMLELVQSGNALLLSYEQLTGEKRTAMQRIVQVIGLQLPPGKIEEIVAATDKEAMRERKKAEGQDQHIPLPEHRLSRNSFQPYHKEMLDLAVFANAPGLPARLAALGFDSILRFGTH</sequence>
<reference evidence="5" key="1">
    <citation type="submission" date="2020-03" db="EMBL/GenBank/DDBJ databases">
        <title>Complete genome sequence of sulfur-oxidizing bacterium skT11.</title>
        <authorList>
            <person name="Kanda M."/>
            <person name="Kojima H."/>
            <person name="Fukui M."/>
        </authorList>
    </citation>
    <scope>NUCLEOTIDE SEQUENCE [LARGE SCALE GENOMIC DNA]</scope>
    <source>
        <strain evidence="5">skT11</strain>
    </source>
</reference>
<dbReference type="RefSeq" id="WP_173063648.1">
    <property type="nucleotide sequence ID" value="NZ_AP022853.1"/>
</dbReference>